<dbReference type="Proteomes" id="UP000564629">
    <property type="component" value="Unassembled WGS sequence"/>
</dbReference>
<reference evidence="1 3" key="1">
    <citation type="submission" date="2019-07" db="EMBL/GenBank/DDBJ databases">
        <title>Whole genome shotgun sequence of Cellulomonas hominis NBRC 16055.</title>
        <authorList>
            <person name="Hosoyama A."/>
            <person name="Uohara A."/>
            <person name="Ohji S."/>
            <person name="Ichikawa N."/>
        </authorList>
    </citation>
    <scope>NUCLEOTIDE SEQUENCE [LARGE SCALE GENOMIC DNA]</scope>
    <source>
        <strain evidence="1 3">NBRC 16055</strain>
    </source>
</reference>
<evidence type="ECO:0000313" key="2">
    <source>
        <dbReference type="EMBL" id="MBB5474741.1"/>
    </source>
</evidence>
<proteinExistence type="predicted"/>
<dbReference type="AlphaFoldDB" id="A0A511FGT3"/>
<reference evidence="2 4" key="2">
    <citation type="submission" date="2020-08" db="EMBL/GenBank/DDBJ databases">
        <title>Sequencing the genomes of 1000 actinobacteria strains.</title>
        <authorList>
            <person name="Klenk H.-P."/>
        </authorList>
    </citation>
    <scope>NUCLEOTIDE SEQUENCE [LARGE SCALE GENOMIC DNA]</scope>
    <source>
        <strain evidence="2 4">DSM 9581</strain>
    </source>
</reference>
<comment type="caution">
    <text evidence="1">The sequence shown here is derived from an EMBL/GenBank/DDBJ whole genome shotgun (WGS) entry which is preliminary data.</text>
</comment>
<sequence>MSDLARLRTALAAEGLLRTDGMSQVVEVDLAHLAEVLRAHRLLTDAPGPTPPPAPTAARRPGPLVVAGTNGDTMQWRFDERMYAHVSFDLDGTSEHDLVEGDETSFVLTPAMIALLRASLVHAQAAVRLNLHGSAGHLIVTAAARQGAEVQLQMASGDSLYLALDAMGVARLLVWLCTAVAHPRDRIMPALRGVVADRQLNAARADVLLRAIRRVPPAADIPDDLYTERVIRRAEQIGTHAVGRTGSALVIARPGDTISTVLTRPASTL</sequence>
<gene>
    <name evidence="1" type="ORF">CHO01_29100</name>
    <name evidence="2" type="ORF">HNR08_003477</name>
</gene>
<keyword evidence="3" id="KW-1185">Reference proteome</keyword>
<accession>A0A511FGT3</accession>
<dbReference type="RefSeq" id="WP_146839213.1">
    <property type="nucleotide sequence ID" value="NZ_BJVQ01000048.1"/>
</dbReference>
<dbReference type="EMBL" id="BJVQ01000048">
    <property type="protein sequence ID" value="GEL47794.1"/>
    <property type="molecule type" value="Genomic_DNA"/>
</dbReference>
<dbReference type="EMBL" id="JACHDN010000001">
    <property type="protein sequence ID" value="MBB5474741.1"/>
    <property type="molecule type" value="Genomic_DNA"/>
</dbReference>
<organism evidence="1 3">
    <name type="scientific">Cellulomonas hominis</name>
    <dbReference type="NCBI Taxonomy" id="156981"/>
    <lineage>
        <taxon>Bacteria</taxon>
        <taxon>Bacillati</taxon>
        <taxon>Actinomycetota</taxon>
        <taxon>Actinomycetes</taxon>
        <taxon>Micrococcales</taxon>
        <taxon>Cellulomonadaceae</taxon>
        <taxon>Cellulomonas</taxon>
    </lineage>
</organism>
<evidence type="ECO:0000313" key="4">
    <source>
        <dbReference type="Proteomes" id="UP000564629"/>
    </source>
</evidence>
<protein>
    <submittedName>
        <fullName evidence="1">Uncharacterized protein</fullName>
    </submittedName>
</protein>
<name>A0A511FGT3_9CELL</name>
<dbReference type="Proteomes" id="UP000321723">
    <property type="component" value="Unassembled WGS sequence"/>
</dbReference>
<evidence type="ECO:0000313" key="3">
    <source>
        <dbReference type="Proteomes" id="UP000321723"/>
    </source>
</evidence>
<evidence type="ECO:0000313" key="1">
    <source>
        <dbReference type="EMBL" id="GEL47794.1"/>
    </source>
</evidence>